<dbReference type="AlphaFoldDB" id="A0AAP0MC57"/>
<accession>A0AAP0MC57</accession>
<sequence length="130" mass="14309">MQLIPSILHFPYISWSQRGKACCVGSVPLLEAADISIERITDPRTGKKFFMHKDALTLIHLLFCTILNDTLTFIVSHFVSLLIGSILLIQMSPKLAIMLVGANDATGAARLVISIFVFYHPEARLGSLLA</sequence>
<protein>
    <submittedName>
        <fullName evidence="2">Uncharacterized protein</fullName>
    </submittedName>
</protein>
<evidence type="ECO:0000256" key="1">
    <source>
        <dbReference type="SAM" id="Phobius"/>
    </source>
</evidence>
<reference evidence="2 3" key="1">
    <citation type="submission" date="2024-05" db="EMBL/GenBank/DDBJ databases">
        <title>Haplotype-resolved chromosome-level genome assembly of Huyou (Citrus changshanensis).</title>
        <authorList>
            <person name="Miao C."/>
            <person name="Chen W."/>
            <person name="Wu Y."/>
            <person name="Wang L."/>
            <person name="Zhao S."/>
            <person name="Grierson D."/>
            <person name="Xu C."/>
            <person name="Chen K."/>
        </authorList>
    </citation>
    <scope>NUCLEOTIDE SEQUENCE [LARGE SCALE GENOMIC DNA]</scope>
    <source>
        <strain evidence="2">01-14</strain>
        <tissue evidence="2">Leaf</tissue>
    </source>
</reference>
<name>A0AAP0MC57_9ROSI</name>
<organism evidence="2 3">
    <name type="scientific">Citrus x changshan-huyou</name>
    <dbReference type="NCBI Taxonomy" id="2935761"/>
    <lineage>
        <taxon>Eukaryota</taxon>
        <taxon>Viridiplantae</taxon>
        <taxon>Streptophyta</taxon>
        <taxon>Embryophyta</taxon>
        <taxon>Tracheophyta</taxon>
        <taxon>Spermatophyta</taxon>
        <taxon>Magnoliopsida</taxon>
        <taxon>eudicotyledons</taxon>
        <taxon>Gunneridae</taxon>
        <taxon>Pentapetalae</taxon>
        <taxon>rosids</taxon>
        <taxon>malvids</taxon>
        <taxon>Sapindales</taxon>
        <taxon>Rutaceae</taxon>
        <taxon>Aurantioideae</taxon>
        <taxon>Citrus</taxon>
    </lineage>
</organism>
<comment type="caution">
    <text evidence="2">The sequence shown here is derived from an EMBL/GenBank/DDBJ whole genome shotgun (WGS) entry which is preliminary data.</text>
</comment>
<dbReference type="EMBL" id="JBCGBO010000005">
    <property type="protein sequence ID" value="KAK9200065.1"/>
    <property type="molecule type" value="Genomic_DNA"/>
</dbReference>
<dbReference type="Proteomes" id="UP001428341">
    <property type="component" value="Unassembled WGS sequence"/>
</dbReference>
<evidence type="ECO:0000313" key="2">
    <source>
        <dbReference type="EMBL" id="KAK9200065.1"/>
    </source>
</evidence>
<gene>
    <name evidence="2" type="ORF">WN944_015260</name>
</gene>
<evidence type="ECO:0000313" key="3">
    <source>
        <dbReference type="Proteomes" id="UP001428341"/>
    </source>
</evidence>
<proteinExistence type="predicted"/>
<keyword evidence="1" id="KW-1133">Transmembrane helix</keyword>
<keyword evidence="3" id="KW-1185">Reference proteome</keyword>
<feature type="transmembrane region" description="Helical" evidence="1">
    <location>
        <begin position="56"/>
        <end position="89"/>
    </location>
</feature>
<feature type="transmembrane region" description="Helical" evidence="1">
    <location>
        <begin position="95"/>
        <end position="119"/>
    </location>
</feature>
<keyword evidence="1" id="KW-0812">Transmembrane</keyword>
<keyword evidence="1" id="KW-0472">Membrane</keyword>